<sequence length="714" mass="81600">MSSTYRPIQLNDINQPTSLFSIVPQTDLLVSVASGDTNLKLIQSYDQSIVPIPVGSSEINALDVSHKVNAIVGSQNTISVVDLEIGDKLFDIENIPRGVIPQQDVIHDCKYINDNLIAVSGNRPFLNFYDLRSIESNPTPVASFKCGDDGNVLNSIGYCGNYISVGGSDGVVYSMDLRSHNILADKVSDHPIISLESYKGDVSILMDDHGNIKMYNLATSNFLLHYNINSPPRKLQKNLNVQYIEKYRKIINGSGDGAVCSWNVNPRPESKVPYVADFYEYYVTHFDQHDINTKIINITKYDVERGRMFACSDDGKLHIWENMHFQKDNSNENIKNSSSSSSPNDLLMKYLYLLVRNHVTSTYFSRSPLNYETYSKRLKKISSQIYNQEPIVLSDLIKANRQLQLKNSGTTKIDNSFGIKLCPSNTVLEQDLFNVLFTKRIPKTRTVVSEYLFTEPRPTKIGDVIDATTGFFINQLERNKVADVDIVFASLSLILEQKDYYNCFKLIDNTINSESYADYLKTKFMRLVGSFLGVNLLLIGLQSVYLPLIPHLFLITSNILISSLVYVGFFKINLINNKVGDILWRPYLSVFHKYLHHAEFMAINKIVNHWYENNQINLKNFHSIEARSVKPNLDVFYNNDYILESPDSSKDLQVYLNQELNKRKIVLRESPEELLFLEYYTYQKGKSILNNDSDLKWVEPDQDPAELIKFKINH</sequence>
<dbReference type="HOGENOM" id="CLU_386834_0_0_1"/>
<dbReference type="Gene3D" id="2.130.10.10">
    <property type="entry name" value="YVTN repeat-like/Quinoprotein amine dehydrogenase"/>
    <property type="match status" value="1"/>
</dbReference>
<dbReference type="eggNOG" id="ENOG502SVZ2">
    <property type="taxonomic scope" value="Eukaryota"/>
</dbReference>
<dbReference type="OrthoDB" id="4096984at2759"/>
<evidence type="ECO:0000313" key="2">
    <source>
        <dbReference type="EMBL" id="EMG47982.1"/>
    </source>
</evidence>
<reference evidence="2 3" key="1">
    <citation type="submission" date="2013-02" db="EMBL/GenBank/DDBJ databases">
        <title>Genome sequence of Candida maltosa Xu316, a potential industrial strain for xylitol and ethanol production.</title>
        <authorList>
            <person name="Yu J."/>
            <person name="Wang Q."/>
            <person name="Geng X."/>
            <person name="Bao W."/>
            <person name="He P."/>
            <person name="Cai J."/>
        </authorList>
    </citation>
    <scope>NUCLEOTIDE SEQUENCE [LARGE SCALE GENOMIC DNA]</scope>
    <source>
        <strain evidence="3">Xu316</strain>
    </source>
</reference>
<keyword evidence="1" id="KW-1133">Transmembrane helix</keyword>
<keyword evidence="1" id="KW-0812">Transmembrane</keyword>
<organism evidence="2 3">
    <name type="scientific">Candida maltosa (strain Xu316)</name>
    <name type="common">Yeast</name>
    <dbReference type="NCBI Taxonomy" id="1245528"/>
    <lineage>
        <taxon>Eukaryota</taxon>
        <taxon>Fungi</taxon>
        <taxon>Dikarya</taxon>
        <taxon>Ascomycota</taxon>
        <taxon>Saccharomycotina</taxon>
        <taxon>Pichiomycetes</taxon>
        <taxon>Debaryomycetaceae</taxon>
        <taxon>Candida/Lodderomyces clade</taxon>
        <taxon>Candida</taxon>
    </lineage>
</organism>
<evidence type="ECO:0000256" key="1">
    <source>
        <dbReference type="SAM" id="Phobius"/>
    </source>
</evidence>
<gene>
    <name evidence="2" type="ORF">G210_1533</name>
</gene>
<proteinExistence type="predicted"/>
<name>M3HKR4_CANMX</name>
<dbReference type="AlphaFoldDB" id="M3HKR4"/>
<feature type="transmembrane region" description="Helical" evidence="1">
    <location>
        <begin position="551"/>
        <end position="569"/>
    </location>
</feature>
<protein>
    <submittedName>
        <fullName evidence="2">Uncharacterized protein</fullName>
    </submittedName>
</protein>
<dbReference type="SUPFAM" id="SSF50978">
    <property type="entry name" value="WD40 repeat-like"/>
    <property type="match status" value="1"/>
</dbReference>
<dbReference type="EMBL" id="AOGT01001321">
    <property type="protein sequence ID" value="EMG47982.1"/>
    <property type="molecule type" value="Genomic_DNA"/>
</dbReference>
<feature type="transmembrane region" description="Helical" evidence="1">
    <location>
        <begin position="524"/>
        <end position="545"/>
    </location>
</feature>
<keyword evidence="3" id="KW-1185">Reference proteome</keyword>
<keyword evidence="1" id="KW-0472">Membrane</keyword>
<evidence type="ECO:0000313" key="3">
    <source>
        <dbReference type="Proteomes" id="UP000011777"/>
    </source>
</evidence>
<comment type="caution">
    <text evidence="2">The sequence shown here is derived from an EMBL/GenBank/DDBJ whole genome shotgun (WGS) entry which is preliminary data.</text>
</comment>
<dbReference type="InterPro" id="IPR015943">
    <property type="entry name" value="WD40/YVTN_repeat-like_dom_sf"/>
</dbReference>
<accession>M3HKR4</accession>
<dbReference type="InterPro" id="IPR036322">
    <property type="entry name" value="WD40_repeat_dom_sf"/>
</dbReference>
<dbReference type="Proteomes" id="UP000011777">
    <property type="component" value="Unassembled WGS sequence"/>
</dbReference>